<keyword evidence="1" id="KW-1133">Transmembrane helix</keyword>
<keyword evidence="2" id="KW-0378">Hydrolase</keyword>
<dbReference type="Proteomes" id="UP000183639">
    <property type="component" value="Unassembled WGS sequence"/>
</dbReference>
<sequence length="367" mass="40795">MAETSVNYKCPNCSAPLVFQPGKDKVSCEYCGNEFAVSAIEELFQKEQERAARAAEAQEAKWATEQAGGQWAEEEAAVLRVCTCPSCGAELVCDGNTMATECVYCGNPTMIPRNFDGMLKPDYVIPFKKTKEEAMAALREFYKGKLLLPAEFKTQNRIEAIQPMYVPFWLFDSAVKAHAGFQATRVRVYETSDERVTETSYYDCERSGTMAFARIPVDGSEKMDDSYMESIEPFDYTEMVPFSSAFLTGFLADKYDVDAQASGPRADKRVEHSAVGVLEESVTGYDTVACQSSAVIKEGGEVAYAMAPVWILTTRYKGTPYTFMMNGQTGKVVGSLPSDKRKEVLYPAAVFLLVLPMLYYLAKWIFA</sequence>
<evidence type="ECO:0000256" key="1">
    <source>
        <dbReference type="SAM" id="Phobius"/>
    </source>
</evidence>
<keyword evidence="1" id="KW-0472">Membrane</keyword>
<dbReference type="OrthoDB" id="3182597at2"/>
<keyword evidence="1" id="KW-0812">Transmembrane</keyword>
<dbReference type="AlphaFoldDB" id="A0A1I3BLN1"/>
<evidence type="ECO:0000313" key="3">
    <source>
        <dbReference type="Proteomes" id="UP000183639"/>
    </source>
</evidence>
<reference evidence="2 3" key="1">
    <citation type="submission" date="2016-10" db="EMBL/GenBank/DDBJ databases">
        <authorList>
            <person name="de Groot N.N."/>
        </authorList>
    </citation>
    <scope>NUCLEOTIDE SEQUENCE [LARGE SCALE GENOMIC DNA]</scope>
    <source>
        <strain evidence="2 3">Z108</strain>
    </source>
</reference>
<gene>
    <name evidence="2" type="ORF">SAMN04487861_10138</name>
</gene>
<dbReference type="RefSeq" id="WP_075441334.1">
    <property type="nucleotide sequence ID" value="NZ_FOQK01000001.1"/>
</dbReference>
<dbReference type="EMBL" id="FOQK01000001">
    <property type="protein sequence ID" value="SFH62681.1"/>
    <property type="molecule type" value="Genomic_DNA"/>
</dbReference>
<dbReference type="PANTHER" id="PTHR37826">
    <property type="entry name" value="FLOTILLIN BAND_7_5 DOMAIN PROTEIN"/>
    <property type="match status" value="1"/>
</dbReference>
<keyword evidence="2" id="KW-0547">Nucleotide-binding</keyword>
<proteinExistence type="predicted"/>
<keyword evidence="2" id="KW-0347">Helicase</keyword>
<feature type="transmembrane region" description="Helical" evidence="1">
    <location>
        <begin position="344"/>
        <end position="362"/>
    </location>
</feature>
<name>A0A1I3BLN1_SELRU</name>
<organism evidence="2 3">
    <name type="scientific">Selenomonas ruminantium</name>
    <dbReference type="NCBI Taxonomy" id="971"/>
    <lineage>
        <taxon>Bacteria</taxon>
        <taxon>Bacillati</taxon>
        <taxon>Bacillota</taxon>
        <taxon>Negativicutes</taxon>
        <taxon>Selenomonadales</taxon>
        <taxon>Selenomonadaceae</taxon>
        <taxon>Selenomonas</taxon>
    </lineage>
</organism>
<dbReference type="PANTHER" id="PTHR37826:SF3">
    <property type="entry name" value="J DOMAIN-CONTAINING PROTEIN"/>
    <property type="match status" value="1"/>
</dbReference>
<dbReference type="Gene3D" id="2.20.28.30">
    <property type="entry name" value="RNA polymerase ii, chain L"/>
    <property type="match status" value="1"/>
</dbReference>
<evidence type="ECO:0000313" key="2">
    <source>
        <dbReference type="EMBL" id="SFH62681.1"/>
    </source>
</evidence>
<keyword evidence="2" id="KW-0067">ATP-binding</keyword>
<accession>A0A1I3BLN1</accession>
<dbReference type="GO" id="GO:0004386">
    <property type="term" value="F:helicase activity"/>
    <property type="evidence" value="ECO:0007669"/>
    <property type="project" value="UniProtKB-KW"/>
</dbReference>
<protein>
    <submittedName>
        <fullName evidence="2">Replication restart DNA helicase PriA</fullName>
    </submittedName>
</protein>